<evidence type="ECO:0000256" key="2">
    <source>
        <dbReference type="ARBA" id="ARBA00022448"/>
    </source>
</evidence>
<dbReference type="Gene3D" id="3.40.50.12280">
    <property type="match status" value="1"/>
</dbReference>
<dbReference type="FunFam" id="3.40.50.12280:FF:000002">
    <property type="entry name" value="NADH-quinone oxidoreductase subunit B"/>
    <property type="match status" value="1"/>
</dbReference>
<dbReference type="GO" id="GO:0048038">
    <property type="term" value="F:quinone binding"/>
    <property type="evidence" value="ECO:0007669"/>
    <property type="project" value="InterPro"/>
</dbReference>
<dbReference type="SUPFAM" id="SSF56770">
    <property type="entry name" value="HydA/Nqo6-like"/>
    <property type="match status" value="1"/>
</dbReference>
<dbReference type="InterPro" id="IPR006137">
    <property type="entry name" value="NADH_UbQ_OxRdtase-like_20kDa"/>
</dbReference>
<evidence type="ECO:0000256" key="1">
    <source>
        <dbReference type="ARBA" id="ARBA00009173"/>
    </source>
</evidence>
<dbReference type="PROSITE" id="PS01150">
    <property type="entry name" value="COMPLEX1_20K"/>
    <property type="match status" value="1"/>
</dbReference>
<dbReference type="GO" id="GO:0015990">
    <property type="term" value="P:electron transport coupled proton transport"/>
    <property type="evidence" value="ECO:0007669"/>
    <property type="project" value="TreeGrafter"/>
</dbReference>
<protein>
    <recommendedName>
        <fullName evidence="5">NADH:ubiquinone oxidoreductase-like 20kDa subunit domain-containing protein</fullName>
    </recommendedName>
</protein>
<proteinExistence type="inferred from homology"/>
<keyword evidence="4" id="KW-0520">NAD</keyword>
<reference evidence="6" key="1">
    <citation type="submission" date="2018-05" db="EMBL/GenBank/DDBJ databases">
        <authorList>
            <person name="Lanie J.A."/>
            <person name="Ng W.-L."/>
            <person name="Kazmierczak K.M."/>
            <person name="Andrzejewski T.M."/>
            <person name="Davidsen T.M."/>
            <person name="Wayne K.J."/>
            <person name="Tettelin H."/>
            <person name="Glass J.I."/>
            <person name="Rusch D."/>
            <person name="Podicherti R."/>
            <person name="Tsui H.-C.T."/>
            <person name="Winkler M.E."/>
        </authorList>
    </citation>
    <scope>NUCLEOTIDE SEQUENCE</scope>
</reference>
<gene>
    <name evidence="6" type="ORF">METZ01_LOCUS176944</name>
</gene>
<dbReference type="PANTHER" id="PTHR11995">
    <property type="entry name" value="NADH DEHYDROGENASE"/>
    <property type="match status" value="1"/>
</dbReference>
<dbReference type="EMBL" id="UINC01033974">
    <property type="protein sequence ID" value="SVB24090.1"/>
    <property type="molecule type" value="Genomic_DNA"/>
</dbReference>
<dbReference type="Pfam" id="PF01058">
    <property type="entry name" value="Oxidored_q6"/>
    <property type="match status" value="1"/>
</dbReference>
<dbReference type="GO" id="GO:0008137">
    <property type="term" value="F:NADH dehydrogenase (ubiquinone) activity"/>
    <property type="evidence" value="ECO:0007669"/>
    <property type="project" value="InterPro"/>
</dbReference>
<dbReference type="GO" id="GO:0051539">
    <property type="term" value="F:4 iron, 4 sulfur cluster binding"/>
    <property type="evidence" value="ECO:0007669"/>
    <property type="project" value="InterPro"/>
</dbReference>
<dbReference type="NCBIfam" id="TIGR01957">
    <property type="entry name" value="nuoB_fam"/>
    <property type="match status" value="1"/>
</dbReference>
<evidence type="ECO:0000256" key="3">
    <source>
        <dbReference type="ARBA" id="ARBA00022967"/>
    </source>
</evidence>
<keyword evidence="3" id="KW-1278">Translocase</keyword>
<name>A0A382CDH3_9ZZZZ</name>
<keyword evidence="2" id="KW-0813">Transport</keyword>
<dbReference type="NCBIfam" id="NF005012">
    <property type="entry name" value="PRK06411.1"/>
    <property type="match status" value="1"/>
</dbReference>
<organism evidence="6">
    <name type="scientific">marine metagenome</name>
    <dbReference type="NCBI Taxonomy" id="408172"/>
    <lineage>
        <taxon>unclassified sequences</taxon>
        <taxon>metagenomes</taxon>
        <taxon>ecological metagenomes</taxon>
    </lineage>
</organism>
<feature type="domain" description="NADH:ubiquinone oxidoreductase-like 20kDa subunit" evidence="5">
    <location>
        <begin position="7"/>
        <end position="116"/>
    </location>
</feature>
<dbReference type="AlphaFoldDB" id="A0A382CDH3"/>
<dbReference type="GO" id="GO:0045271">
    <property type="term" value="C:respiratory chain complex I"/>
    <property type="evidence" value="ECO:0007669"/>
    <property type="project" value="TreeGrafter"/>
</dbReference>
<accession>A0A382CDH3</accession>
<evidence type="ECO:0000259" key="5">
    <source>
        <dbReference type="Pfam" id="PF01058"/>
    </source>
</evidence>
<dbReference type="InterPro" id="IPR006138">
    <property type="entry name" value="NADH_UQ_OxRdtase_20Kd_su"/>
</dbReference>
<evidence type="ECO:0000256" key="4">
    <source>
        <dbReference type="ARBA" id="ARBA00023027"/>
    </source>
</evidence>
<sequence length="131" mass="14621">MTFGLACCAIEMISTYMAHHDLDRFGIVTWPSPRQSDVMIVAGTVVKKMAEPIKLLYEQMPEPKWVIAMGSCATNGGPYYRSYSVVMGVDHLVPVDVYVPGCPPRPEALMEGIMRLQDKIMQDAKERGRKA</sequence>
<dbReference type="GO" id="GO:0009060">
    <property type="term" value="P:aerobic respiration"/>
    <property type="evidence" value="ECO:0007669"/>
    <property type="project" value="TreeGrafter"/>
</dbReference>
<comment type="similarity">
    <text evidence="1">Belongs to the complex I 20 kDa subunit family.</text>
</comment>
<evidence type="ECO:0000313" key="6">
    <source>
        <dbReference type="EMBL" id="SVB24090.1"/>
    </source>
</evidence>
<dbReference type="PANTHER" id="PTHR11995:SF14">
    <property type="entry name" value="NADH DEHYDROGENASE [UBIQUINONE] IRON-SULFUR PROTEIN 7, MITOCHONDRIAL"/>
    <property type="match status" value="1"/>
</dbReference>